<dbReference type="PATRIC" id="fig|1050174.4.peg.132"/>
<protein>
    <recommendedName>
        <fullName evidence="3">TIGR02646 family protein</fullName>
    </recommendedName>
</protein>
<organism evidence="1 2">
    <name type="scientific">Corynebacterium epidermidicanis</name>
    <dbReference type="NCBI Taxonomy" id="1050174"/>
    <lineage>
        <taxon>Bacteria</taxon>
        <taxon>Bacillati</taxon>
        <taxon>Actinomycetota</taxon>
        <taxon>Actinomycetes</taxon>
        <taxon>Mycobacteriales</taxon>
        <taxon>Corynebacteriaceae</taxon>
        <taxon>Corynebacterium</taxon>
    </lineage>
</organism>
<evidence type="ECO:0000313" key="2">
    <source>
        <dbReference type="Proteomes" id="UP000035368"/>
    </source>
</evidence>
<dbReference type="EMBL" id="CP011541">
    <property type="protein sequence ID" value="AKK02019.1"/>
    <property type="molecule type" value="Genomic_DNA"/>
</dbReference>
<evidence type="ECO:0008006" key="3">
    <source>
        <dbReference type="Google" id="ProtNLM"/>
    </source>
</evidence>
<keyword evidence="2" id="KW-1185">Reference proteome</keyword>
<dbReference type="Proteomes" id="UP000035368">
    <property type="component" value="Chromosome"/>
</dbReference>
<gene>
    <name evidence="1" type="ORF">CEPID_00625</name>
</gene>
<reference evidence="1 2" key="1">
    <citation type="submission" date="2015-05" db="EMBL/GenBank/DDBJ databases">
        <title>Complete genome sequence of Corynebacterium epidermidicanis DSM 45586, isolated from the skin of a dog suffering from pruritus.</title>
        <authorList>
            <person name="Ruckert C."/>
            <person name="Albersmeier A."/>
            <person name="Winkler A."/>
            <person name="Tauch A."/>
        </authorList>
    </citation>
    <scope>NUCLEOTIDE SEQUENCE [LARGE SCALE GENOMIC DNA]</scope>
    <source>
        <strain evidence="1 2">DSM 45586</strain>
    </source>
</reference>
<dbReference type="AlphaFoldDB" id="A0A0G3GLH6"/>
<sequence length="253" mass="28886">MLYIEKNSNSRGANALRNACHALDSTPDTEASYDKLDSSVRREVLESLLQEQGHVCAYCMRRICLSGHPKAKVGNTAAIEHYIVQNPSEEYRERLPDELKSYDERAYSIDYKNLLAVCPGGSEGATAQCCDKSRTLKSNVNQPLRIDPTNETHIKRIEYYTDGRIYSNNPDHNVDLDQLLNLNEPAFSFAQNRLATLQSLQRKIQDTFSGEISLEQWTKYRNSLVAAEATEKPPYLGILLWWLDKKIRKASRR</sequence>
<dbReference type="OrthoDB" id="5188447at2"/>
<proteinExistence type="predicted"/>
<accession>A0A0G3GLH6</accession>
<evidence type="ECO:0000313" key="1">
    <source>
        <dbReference type="EMBL" id="AKK02019.1"/>
    </source>
</evidence>
<dbReference type="RefSeq" id="WP_047239318.1">
    <property type="nucleotide sequence ID" value="NZ_CP011541.1"/>
</dbReference>
<name>A0A0G3GLH6_9CORY</name>
<dbReference type="STRING" id="1050174.CEPID_00625"/>
<dbReference type="KEGG" id="cei:CEPID_00625"/>